<protein>
    <recommendedName>
        <fullName evidence="3">Phage protein</fullName>
    </recommendedName>
</protein>
<evidence type="ECO:0000313" key="1">
    <source>
        <dbReference type="EMBL" id="UNK06456.1"/>
    </source>
</evidence>
<reference evidence="1" key="1">
    <citation type="submission" date="2024-03" db="EMBL/GenBank/DDBJ databases">
        <title>Psychrobacter raelis sp. nov. isolated from a dog with peritonitis.</title>
        <authorList>
            <person name="Schiavone A."/>
            <person name="Manzulli V."/>
            <person name="Camarda A."/>
            <person name="Cafiero M.A."/>
            <person name="Vasco I."/>
            <person name="Marino L."/>
            <person name="Pennuzzi G."/>
            <person name="Serrecchia L."/>
            <person name="Galante D."/>
            <person name="Pugliese N."/>
        </authorList>
    </citation>
    <scope>NUCLEOTIDE SEQUENCE</scope>
    <source>
        <strain evidence="1">PraFG1</strain>
    </source>
</reference>
<organism evidence="1 2">
    <name type="scientific">Psychrobacter raelei</name>
    <dbReference type="NCBI Taxonomy" id="2565531"/>
    <lineage>
        <taxon>Bacteria</taxon>
        <taxon>Pseudomonadati</taxon>
        <taxon>Pseudomonadota</taxon>
        <taxon>Gammaproteobacteria</taxon>
        <taxon>Moraxellales</taxon>
        <taxon>Moraxellaceae</taxon>
        <taxon>Psychrobacter</taxon>
    </lineage>
</organism>
<evidence type="ECO:0008006" key="3">
    <source>
        <dbReference type="Google" id="ProtNLM"/>
    </source>
</evidence>
<dbReference type="EMBL" id="CP093310">
    <property type="protein sequence ID" value="UNK06456.1"/>
    <property type="molecule type" value="Genomic_DNA"/>
</dbReference>
<evidence type="ECO:0000313" key="2">
    <source>
        <dbReference type="Proteomes" id="UP000829560"/>
    </source>
</evidence>
<dbReference type="Proteomes" id="UP000829560">
    <property type="component" value="Chromosome"/>
</dbReference>
<sequence length="206" mass="22250">MKSSSPTLQAYSQMHELAKSLGSAMLACNAICKPEGYENLYILIQNFQRPMITNHEPADADYAYGFQAHVTAPPKTNFEGQWTMIETESGTIAKFAEDIVIKHNGEIPLVRVYDGFATDGNEIKGKTEYLLKDCAITFPDGGGEIDSASRSQILQVQVTCRYNYFGQTGDIGAGTANKLAGLLTNALNAFGGYKPVSTIGGTTIFG</sequence>
<gene>
    <name evidence="1" type="ORF">MN210_08155</name>
</gene>
<dbReference type="AlphaFoldDB" id="A0AAT9PGB7"/>
<keyword evidence="2" id="KW-1185">Reference proteome</keyword>
<proteinExistence type="predicted"/>
<dbReference type="KEGG" id="prae:MN210_08155"/>
<dbReference type="RefSeq" id="WP_007395053.1">
    <property type="nucleotide sequence ID" value="NZ_CP093310.2"/>
</dbReference>
<accession>A0AAT9PGB7</accession>
<name>A0AAT9PGB7_9GAMM</name>